<proteinExistence type="inferred from homology"/>
<dbReference type="AlphaFoldDB" id="A0A1X7AP57"/>
<organism evidence="5 6">
    <name type="scientific">Parendozoicomonas haliclonae</name>
    <dbReference type="NCBI Taxonomy" id="1960125"/>
    <lineage>
        <taxon>Bacteria</taxon>
        <taxon>Pseudomonadati</taxon>
        <taxon>Pseudomonadota</taxon>
        <taxon>Gammaproteobacteria</taxon>
        <taxon>Oceanospirillales</taxon>
        <taxon>Endozoicomonadaceae</taxon>
        <taxon>Parendozoicomonas</taxon>
    </lineage>
</organism>
<keyword evidence="5" id="KW-0969">Cilium</keyword>
<evidence type="ECO:0000256" key="3">
    <source>
        <dbReference type="ARBA" id="ARBA00022795"/>
    </source>
</evidence>
<keyword evidence="5" id="KW-0282">Flagellum</keyword>
<dbReference type="Pfam" id="PF03963">
    <property type="entry name" value="FlgD"/>
    <property type="match status" value="1"/>
</dbReference>
<evidence type="ECO:0000313" key="5">
    <source>
        <dbReference type="EMBL" id="SMA49888.1"/>
    </source>
</evidence>
<dbReference type="Proteomes" id="UP000196573">
    <property type="component" value="Unassembled WGS sequence"/>
</dbReference>
<keyword evidence="3" id="KW-1005">Bacterial flagellum biogenesis</keyword>
<name>A0A1X7AP57_9GAMM</name>
<evidence type="ECO:0000256" key="1">
    <source>
        <dbReference type="ARBA" id="ARBA00010577"/>
    </source>
</evidence>
<dbReference type="OrthoDB" id="9785233at2"/>
<reference evidence="5 6" key="1">
    <citation type="submission" date="2017-03" db="EMBL/GenBank/DDBJ databases">
        <authorList>
            <person name="Afonso C.L."/>
            <person name="Miller P.J."/>
            <person name="Scott M.A."/>
            <person name="Spackman E."/>
            <person name="Goraichik I."/>
            <person name="Dimitrov K.M."/>
            <person name="Suarez D.L."/>
            <person name="Swayne D.E."/>
        </authorList>
    </citation>
    <scope>NUCLEOTIDE SEQUENCE [LARGE SCALE GENOMIC DNA]</scope>
    <source>
        <strain evidence="5">SB41UT1</strain>
    </source>
</reference>
<dbReference type="GO" id="GO:0044781">
    <property type="term" value="P:bacterial-type flagellum organization"/>
    <property type="evidence" value="ECO:0007669"/>
    <property type="project" value="UniProtKB-KW"/>
</dbReference>
<accession>A0A1X7AP57</accession>
<sequence length="136" mass="14562">MAIDAVGQVAGTQLATQQSSLSLDEFLDVFITQLNYQDPLDPVDNKEFLAQMAQFSSLEIARNSQNHLEDALEISAVSQTVGLLGKTVEVNGEKGISIGKVTSIRLANGSPVFSVSTADNTVIADLRPSQITLVRE</sequence>
<dbReference type="EMBL" id="FWPT01000009">
    <property type="protein sequence ID" value="SMA49888.1"/>
    <property type="molecule type" value="Genomic_DNA"/>
</dbReference>
<evidence type="ECO:0000313" key="6">
    <source>
        <dbReference type="Proteomes" id="UP000196573"/>
    </source>
</evidence>
<gene>
    <name evidence="5" type="ORF">EHSB41UT_03679</name>
</gene>
<evidence type="ECO:0000256" key="4">
    <source>
        <dbReference type="ARBA" id="ARBA00024746"/>
    </source>
</evidence>
<protein>
    <recommendedName>
        <fullName evidence="2">Basal-body rod modification protein FlgD</fullName>
    </recommendedName>
</protein>
<evidence type="ECO:0000256" key="2">
    <source>
        <dbReference type="ARBA" id="ARBA00016013"/>
    </source>
</evidence>
<comment type="similarity">
    <text evidence="1">Belongs to the FlgD family.</text>
</comment>
<keyword evidence="6" id="KW-1185">Reference proteome</keyword>
<dbReference type="RefSeq" id="WP_087112334.1">
    <property type="nucleotide sequence ID" value="NZ_CBCSCN010000011.1"/>
</dbReference>
<comment type="function">
    <text evidence="4">Required for flagellar hook formation. May act as a scaffolding protein.</text>
</comment>
<keyword evidence="5" id="KW-0966">Cell projection</keyword>
<dbReference type="InterPro" id="IPR005648">
    <property type="entry name" value="FlgD"/>
</dbReference>